<dbReference type="AlphaFoldDB" id="A0AAE3EHP2"/>
<accession>A0AAE3EHP2</accession>
<dbReference type="InterPro" id="IPR028345">
    <property type="entry name" value="Antibiotic_NAT-like"/>
</dbReference>
<dbReference type="RefSeq" id="WP_230753754.1">
    <property type="nucleotide sequence ID" value="NZ_JAINWA010000001.1"/>
</dbReference>
<name>A0AAE3EHP2_9SPIR</name>
<evidence type="ECO:0000313" key="1">
    <source>
        <dbReference type="EMBL" id="MCD1654006.1"/>
    </source>
</evidence>
<sequence length="185" mass="19686">MNEPLANSASIEKELEKALAELFEAAKGKPGQVLIVGCSTSEVLGKKIGTAGSAETAGALWKAIDRFCRKKKLRAAVQCCEHLNRALVVDRALLEEKGWQEVFAVPRPTAGGALAAAAWKGMKDPALAETIQADMGLDIGSTLIGMHLKRVAVPVRLETRKIGEAPITAARTRPPYTGGPRAVYN</sequence>
<dbReference type="Gene3D" id="3.40.50.10360">
    <property type="entry name" value="Hypothetical protein TT1679"/>
    <property type="match status" value="1"/>
</dbReference>
<dbReference type="HAMAP" id="MF_00800">
    <property type="entry name" value="UPF0340"/>
    <property type="match status" value="1"/>
</dbReference>
<protein>
    <submittedName>
        <fullName evidence="1">TIGR01440 family protein</fullName>
    </submittedName>
</protein>
<dbReference type="InterPro" id="IPR006340">
    <property type="entry name" value="DUF436"/>
</dbReference>
<comment type="caution">
    <text evidence="1">The sequence shown here is derived from an EMBL/GenBank/DDBJ whole genome shotgun (WGS) entry which is preliminary data.</text>
</comment>
<dbReference type="Proteomes" id="UP001198163">
    <property type="component" value="Unassembled WGS sequence"/>
</dbReference>
<gene>
    <name evidence="1" type="ORF">K7J14_04745</name>
</gene>
<proteinExistence type="inferred from homology"/>
<evidence type="ECO:0000313" key="2">
    <source>
        <dbReference type="Proteomes" id="UP001198163"/>
    </source>
</evidence>
<dbReference type="EMBL" id="JAINWA010000001">
    <property type="protein sequence ID" value="MCD1654006.1"/>
    <property type="molecule type" value="Genomic_DNA"/>
</dbReference>
<reference evidence="1" key="1">
    <citation type="submission" date="2021-08" db="EMBL/GenBank/DDBJ databases">
        <title>Comparative analyses of Brucepasteria parasyntrophica and Teretinema zuelzerae.</title>
        <authorList>
            <person name="Song Y."/>
            <person name="Brune A."/>
        </authorList>
    </citation>
    <scope>NUCLEOTIDE SEQUENCE</scope>
    <source>
        <strain evidence="1">DSM 1903</strain>
    </source>
</reference>
<organism evidence="1 2">
    <name type="scientific">Teretinema zuelzerae</name>
    <dbReference type="NCBI Taxonomy" id="156"/>
    <lineage>
        <taxon>Bacteria</taxon>
        <taxon>Pseudomonadati</taxon>
        <taxon>Spirochaetota</taxon>
        <taxon>Spirochaetia</taxon>
        <taxon>Spirochaetales</taxon>
        <taxon>Treponemataceae</taxon>
        <taxon>Teretinema</taxon>
    </lineage>
</organism>
<dbReference type="Pfam" id="PF04260">
    <property type="entry name" value="DUF436"/>
    <property type="match status" value="1"/>
</dbReference>
<keyword evidence="2" id="KW-1185">Reference proteome</keyword>
<dbReference type="NCBIfam" id="TIGR01440">
    <property type="entry name" value="TIGR01440 family protein"/>
    <property type="match status" value="1"/>
</dbReference>
<dbReference type="SUPFAM" id="SSF110710">
    <property type="entry name" value="TTHA0583/YokD-like"/>
    <property type="match status" value="1"/>
</dbReference>